<evidence type="ECO:0000256" key="1">
    <source>
        <dbReference type="SAM" id="Phobius"/>
    </source>
</evidence>
<evidence type="ECO:0000313" key="3">
    <source>
        <dbReference type="Proteomes" id="UP000663699"/>
    </source>
</evidence>
<evidence type="ECO:0000313" key="2">
    <source>
        <dbReference type="EMBL" id="QSL66156.1"/>
    </source>
</evidence>
<keyword evidence="1" id="KW-1133">Transmembrane helix</keyword>
<feature type="transmembrane region" description="Helical" evidence="1">
    <location>
        <begin position="184"/>
        <end position="202"/>
    </location>
</feature>
<feature type="transmembrane region" description="Helical" evidence="1">
    <location>
        <begin position="214"/>
        <end position="233"/>
    </location>
</feature>
<dbReference type="Proteomes" id="UP000663699">
    <property type="component" value="Chromosome 10"/>
</dbReference>
<accession>A0A899G017</accession>
<reference evidence="2" key="1">
    <citation type="submission" date="2020-06" db="EMBL/GenBank/DDBJ databases">
        <title>Genomes of multiple members of Pneumocystis genus reveal paths to human pathogen Pneumocystis jirovecii.</title>
        <authorList>
            <person name="Cisse O.H."/>
            <person name="Ma L."/>
            <person name="Dekker J."/>
            <person name="Khil P."/>
            <person name="Jo J."/>
            <person name="Brenchley J."/>
            <person name="Blair R."/>
            <person name="Pahar B."/>
            <person name="Chabe M."/>
            <person name="Van Rompay K.A."/>
            <person name="Keesler R."/>
            <person name="Sukura A."/>
            <person name="Hirsch V."/>
            <person name="Kutty G."/>
            <person name="Liu Y."/>
            <person name="Peng L."/>
            <person name="Chen J."/>
            <person name="Song J."/>
            <person name="Weissenbacher-Lang C."/>
            <person name="Xu J."/>
            <person name="Upham N.S."/>
            <person name="Stajich J.E."/>
            <person name="Cuomo C.A."/>
            <person name="Cushion M.T."/>
            <person name="Kovacs J.A."/>
        </authorList>
    </citation>
    <scope>NUCLEOTIDE SEQUENCE</scope>
    <source>
        <strain evidence="2">2A</strain>
    </source>
</reference>
<gene>
    <name evidence="2" type="ORF">MERGE_000531</name>
</gene>
<proteinExistence type="predicted"/>
<dbReference type="AlphaFoldDB" id="A0A899G017"/>
<keyword evidence="1" id="KW-0812">Transmembrane</keyword>
<keyword evidence="1" id="KW-0472">Membrane</keyword>
<name>A0A899G017_9ASCO</name>
<sequence length="237" mass="28367">MKIVLWKESDKSCDLQDKSNKKKWVKNIIGFKQNENICNRNTISGENNGLYKHSFFGFSRKLLKKAFLRDKIIDPLFNEISTDIIASYGPKTRDISLWSRKISPDLLSYLLTLKHKDLDPILLNLYYHNENIKKNPLFLSKETYSNSMELIKINQRGKLHILKQLFYTLNHYSKLWFTVYIHKTIRWIVYLWMLFVVTFALYEFHRTLNIIEMGINTWSSIINSYVRLGLWIFRKKS</sequence>
<dbReference type="EMBL" id="CP054541">
    <property type="protein sequence ID" value="QSL66156.1"/>
    <property type="molecule type" value="Genomic_DNA"/>
</dbReference>
<organism evidence="2 3">
    <name type="scientific">Pneumocystis wakefieldiae</name>
    <dbReference type="NCBI Taxonomy" id="38082"/>
    <lineage>
        <taxon>Eukaryota</taxon>
        <taxon>Fungi</taxon>
        <taxon>Dikarya</taxon>
        <taxon>Ascomycota</taxon>
        <taxon>Taphrinomycotina</taxon>
        <taxon>Pneumocystomycetes</taxon>
        <taxon>Pneumocystaceae</taxon>
        <taxon>Pneumocystis</taxon>
    </lineage>
</organism>
<protein>
    <submittedName>
        <fullName evidence="2">Uncharacterized protein</fullName>
    </submittedName>
</protein>
<dbReference type="OrthoDB" id="5399341at2759"/>
<keyword evidence="3" id="KW-1185">Reference proteome</keyword>